<dbReference type="AlphaFoldDB" id="A0A0N0BN91"/>
<dbReference type="PATRIC" id="fig|1705389.3.peg.2891"/>
<dbReference type="RefSeq" id="WP_053773237.1">
    <property type="nucleotide sequence ID" value="NZ_LIST01000017.1"/>
</dbReference>
<evidence type="ECO:0000256" key="1">
    <source>
        <dbReference type="SAM" id="MobiDB-lite"/>
    </source>
</evidence>
<evidence type="ECO:0000313" key="3">
    <source>
        <dbReference type="Proteomes" id="UP000037747"/>
    </source>
</evidence>
<reference evidence="2 3" key="1">
    <citation type="submission" date="2015-08" db="EMBL/GenBank/DDBJ databases">
        <title>Genomes of Isolates from Cabo Rojo, PR.</title>
        <authorList>
            <person name="Sanchez-Nieves R.L."/>
            <person name="Montalvo-Rodriguez R."/>
        </authorList>
    </citation>
    <scope>NUCLEOTIDE SEQUENCE [LARGE SCALE GENOMIC DNA]</scope>
    <source>
        <strain evidence="2 3">5</strain>
    </source>
</reference>
<evidence type="ECO:0000313" key="2">
    <source>
        <dbReference type="EMBL" id="KOX92143.1"/>
    </source>
</evidence>
<feature type="region of interest" description="Disordered" evidence="1">
    <location>
        <begin position="1"/>
        <end position="27"/>
    </location>
</feature>
<dbReference type="Proteomes" id="UP000037747">
    <property type="component" value="Unassembled WGS sequence"/>
</dbReference>
<sequence>MAIRTDAASSDATDGRESAELYSTRTERETEAVDGGVLVWAVEYERRRCGWEQTTRTLTALKANDYDAVRSELIRRGLPIGALHNETVEEVA</sequence>
<protein>
    <submittedName>
        <fullName evidence="2">Uncharacterized protein</fullName>
    </submittedName>
</protein>
<organism evidence="2 3">
    <name type="scientific">Halorubrum tropicale</name>
    <dbReference type="NCBI Taxonomy" id="1765655"/>
    <lineage>
        <taxon>Archaea</taxon>
        <taxon>Methanobacteriati</taxon>
        <taxon>Methanobacteriota</taxon>
        <taxon>Stenosarchaea group</taxon>
        <taxon>Halobacteria</taxon>
        <taxon>Halobacteriales</taxon>
        <taxon>Haloferacaceae</taxon>
        <taxon>Halorubrum</taxon>
    </lineage>
</organism>
<proteinExistence type="predicted"/>
<name>A0A0N0BN91_9EURY</name>
<dbReference type="EMBL" id="LIST01000017">
    <property type="protein sequence ID" value="KOX92143.1"/>
    <property type="molecule type" value="Genomic_DNA"/>
</dbReference>
<accession>A0A0N0BN91</accession>
<feature type="compositionally biased region" description="Basic and acidic residues" evidence="1">
    <location>
        <begin position="13"/>
        <end position="27"/>
    </location>
</feature>
<keyword evidence="3" id="KW-1185">Reference proteome</keyword>
<dbReference type="STRING" id="1765655.AMR74_17005"/>
<gene>
    <name evidence="2" type="ORF">AMR74_17005</name>
</gene>
<comment type="caution">
    <text evidence="2">The sequence shown here is derived from an EMBL/GenBank/DDBJ whole genome shotgun (WGS) entry which is preliminary data.</text>
</comment>
<dbReference type="OrthoDB" id="202564at2157"/>